<evidence type="ECO:0000313" key="1">
    <source>
        <dbReference type="EMBL" id="QDA61773.1"/>
    </source>
</evidence>
<dbReference type="AlphaFoldDB" id="A0A5B8A555"/>
<organism evidence="1 2">
    <name type="scientific">Hymenobacter jejuensis</name>
    <dbReference type="NCBI Taxonomy" id="2502781"/>
    <lineage>
        <taxon>Bacteria</taxon>
        <taxon>Pseudomonadati</taxon>
        <taxon>Bacteroidota</taxon>
        <taxon>Cytophagia</taxon>
        <taxon>Cytophagales</taxon>
        <taxon>Hymenobacteraceae</taxon>
        <taxon>Hymenobacter</taxon>
    </lineage>
</organism>
<dbReference type="Proteomes" id="UP000305398">
    <property type="component" value="Chromosome"/>
</dbReference>
<proteinExistence type="predicted"/>
<evidence type="ECO:0000313" key="2">
    <source>
        <dbReference type="Proteomes" id="UP000305398"/>
    </source>
</evidence>
<protein>
    <submittedName>
        <fullName evidence="1">DUF4394 domain-containing protein</fullName>
    </submittedName>
</protein>
<name>A0A5B8A555_9BACT</name>
<keyword evidence="2" id="KW-1185">Reference proteome</keyword>
<reference evidence="1 2" key="1">
    <citation type="submission" date="2019-06" db="EMBL/GenBank/DDBJ databases">
        <authorList>
            <person name="Srinivasan S."/>
        </authorList>
    </citation>
    <scope>NUCLEOTIDE SEQUENCE [LARGE SCALE GENOMIC DNA]</scope>
    <source>
        <strain evidence="1 2">17J68-5</strain>
    </source>
</reference>
<sequence length="109" mass="11543">MYALGDERNGSTLYQLNSHNTGALTRINFLNTKALPPVSTESGIPRNAFGFNIGGTSNTAYAIHLYQGLTEYSVSTVNLSTGTATYIRPLNLVGGQPSYINALAVGPGF</sequence>
<accession>A0A5B8A555</accession>
<dbReference type="KEGG" id="hyj:FHG12_17465"/>
<gene>
    <name evidence="1" type="ORF">FHG12_17465</name>
</gene>
<dbReference type="EMBL" id="CP040896">
    <property type="protein sequence ID" value="QDA61773.1"/>
    <property type="molecule type" value="Genomic_DNA"/>
</dbReference>